<proteinExistence type="predicted"/>
<organism evidence="1 2">
    <name type="scientific">Oldenlandia corymbosa var. corymbosa</name>
    <dbReference type="NCBI Taxonomy" id="529605"/>
    <lineage>
        <taxon>Eukaryota</taxon>
        <taxon>Viridiplantae</taxon>
        <taxon>Streptophyta</taxon>
        <taxon>Embryophyta</taxon>
        <taxon>Tracheophyta</taxon>
        <taxon>Spermatophyta</taxon>
        <taxon>Magnoliopsida</taxon>
        <taxon>eudicotyledons</taxon>
        <taxon>Gunneridae</taxon>
        <taxon>Pentapetalae</taxon>
        <taxon>asterids</taxon>
        <taxon>lamiids</taxon>
        <taxon>Gentianales</taxon>
        <taxon>Rubiaceae</taxon>
        <taxon>Rubioideae</taxon>
        <taxon>Spermacoceae</taxon>
        <taxon>Hedyotis-Oldenlandia complex</taxon>
        <taxon>Oldenlandia</taxon>
    </lineage>
</organism>
<keyword evidence="2" id="KW-1185">Reference proteome</keyword>
<name>A0AAV1DR40_OLDCO</name>
<sequence>MTTLNRSPACEVVEVKNSKDFKLPKQLYHTISPKPAGGKEKKGAIYEPEYGDLIALTDVRPECIDGLNRYKRPYTLAVIQWLEEEDKTLVPILSSKPIEFEREDCKDERGDKLFAVYLINLMDPLAFSPIIRGLMHCLWILGNSATLINSGSVWKKLVSDAKDRGCFYNARDDYKLAKAISCALLEIDRAGNDPTKCLAGKFAAIRLRNEPRSSPKNYRPVTYMIAILIFSWRDTI</sequence>
<dbReference type="AlphaFoldDB" id="A0AAV1DR40"/>
<accession>A0AAV1DR40</accession>
<dbReference type="Proteomes" id="UP001161247">
    <property type="component" value="Chromosome 6"/>
</dbReference>
<protein>
    <submittedName>
        <fullName evidence="1">OLC1v1010346C1</fullName>
    </submittedName>
</protein>
<dbReference type="InterPro" id="IPR045055">
    <property type="entry name" value="DNA2/NAM7-like"/>
</dbReference>
<evidence type="ECO:0000313" key="1">
    <source>
        <dbReference type="EMBL" id="CAI9110340.1"/>
    </source>
</evidence>
<dbReference type="PANTHER" id="PTHR10887:SF435">
    <property type="entry name" value="OS02G0684150 PROTEIN"/>
    <property type="match status" value="1"/>
</dbReference>
<dbReference type="PANTHER" id="PTHR10887">
    <property type="entry name" value="DNA2/NAM7 HELICASE FAMILY"/>
    <property type="match status" value="1"/>
</dbReference>
<dbReference type="EMBL" id="OX459123">
    <property type="protein sequence ID" value="CAI9110340.1"/>
    <property type="molecule type" value="Genomic_DNA"/>
</dbReference>
<reference evidence="1" key="1">
    <citation type="submission" date="2023-03" db="EMBL/GenBank/DDBJ databases">
        <authorList>
            <person name="Julca I."/>
        </authorList>
    </citation>
    <scope>NUCLEOTIDE SEQUENCE</scope>
</reference>
<gene>
    <name evidence="1" type="ORF">OLC1_LOCUS18015</name>
</gene>
<evidence type="ECO:0000313" key="2">
    <source>
        <dbReference type="Proteomes" id="UP001161247"/>
    </source>
</evidence>